<dbReference type="PANTHER" id="PTHR45648:SF85">
    <property type="entry name" value="A, PUTATIVE (AFU_ORTHOLOGUE AFUA_2G10760)-RELATED"/>
    <property type="match status" value="1"/>
</dbReference>
<evidence type="ECO:0000259" key="3">
    <source>
        <dbReference type="Pfam" id="PF26118"/>
    </source>
</evidence>
<evidence type="ECO:0000256" key="2">
    <source>
        <dbReference type="SAM" id="MobiDB-lite"/>
    </source>
</evidence>
<dbReference type="InterPro" id="IPR058348">
    <property type="entry name" value="DUF8035"/>
</dbReference>
<dbReference type="InterPro" id="IPR051058">
    <property type="entry name" value="GDSL_Est/Lipase"/>
</dbReference>
<dbReference type="SUPFAM" id="SSF52266">
    <property type="entry name" value="SGNH hydrolase"/>
    <property type="match status" value="1"/>
</dbReference>
<feature type="region of interest" description="Disordered" evidence="2">
    <location>
        <begin position="201"/>
        <end position="264"/>
    </location>
</feature>
<organism evidence="4 5">
    <name type="scientific">Diaporthe eres</name>
    <name type="common">Phomopsis oblonga</name>
    <dbReference type="NCBI Taxonomy" id="83184"/>
    <lineage>
        <taxon>Eukaryota</taxon>
        <taxon>Fungi</taxon>
        <taxon>Dikarya</taxon>
        <taxon>Ascomycota</taxon>
        <taxon>Pezizomycotina</taxon>
        <taxon>Sordariomycetes</taxon>
        <taxon>Sordariomycetidae</taxon>
        <taxon>Diaporthales</taxon>
        <taxon>Diaporthaceae</taxon>
        <taxon>Diaporthe</taxon>
        <taxon>Diaporthe eres species complex</taxon>
    </lineage>
</organism>
<keyword evidence="5" id="KW-1185">Reference proteome</keyword>
<proteinExistence type="predicted"/>
<gene>
    <name evidence="4" type="ORF">SLS63_005436</name>
</gene>
<dbReference type="InterPro" id="IPR036514">
    <property type="entry name" value="SGNH_hydro_sf"/>
</dbReference>
<feature type="region of interest" description="Disordered" evidence="2">
    <location>
        <begin position="68"/>
        <end position="174"/>
    </location>
</feature>
<feature type="compositionally biased region" description="Basic residues" evidence="2">
    <location>
        <begin position="205"/>
        <end position="227"/>
    </location>
</feature>
<dbReference type="CDD" id="cd01846">
    <property type="entry name" value="fatty_acyltransferase_like"/>
    <property type="match status" value="1"/>
</dbReference>
<feature type="domain" description="DUF8035" evidence="3">
    <location>
        <begin position="259"/>
        <end position="312"/>
    </location>
</feature>
<sequence>MSRNTWDRERFMYERDRDRDRYEDDDRYYKGGSKYREHSADERYERRPERRPFEDEVVIRDSRKVYYDEPEPRFSRHRSPPPDLERDRRVVIERERQRVSSPSPPSRPAFLRRQSSLDTFDRRPRGYHYEEEERERYGPPARREDFRPRPYEPIPLPRTRALPPPRRFAERESFDEIRVSDPDYYGDEEYRSYPERVREREIIRTKRRDHSPSHTHRSSRTRSHRGSTVRSSSRSSTTTSSSGSSSGGTTVTVKSEYPKKGKTRIPARLASKRALIDLGYPFVEEGNTIVVLKALGQENIDDLLKLSEDYKKSELELTGGRSEAGNIIEERREETIVHAPAPPPSHHPSMHAPPPPPMMHGPPPTMHGPPPPVMMPPPPMAHPPPMFHAPPPPPPPPAEVVEKTTVIRDVSPARSYTTTTSGTTHTSRTPYIVDVRREEVSEDVPVGAMALVKSDRHRSRSRSDRDIRHEIRDLERQLDRKRHGERELVKAERLSSGELVLYEEQVERIEEPRRGVRIEKDKKVKLTMKPVTHVLPLAIGAAASPIVSRQSAPNASTCAATTEWAGFSGLKHAFAFGNSYTSTSFNFTQEPYPQEGNPLGNPPYPGYTSANGPNWIDYLTVKYNQSLLLTYNLAYGGATVDSDLVKPYEDTVLSVKQQVQDEFVPGYTGASPSAPGAPEWAGEDTLFAVWIGINDVGNSYYNGEDATNALYAKIFDVYTGLVDTLYEAGGRNFLFLNVPPVDRSPLITESGVEGAAAQEKAAIGVWNGKVGDLAASLKTNHSEVNVWTFDANSVFEEVLDDPSSYPQTSGYTNTTGYCEAYENGTTEPDSFVESCGVPVNQYFWLNTLHPTYPVHDVVAEQVAKALEAGPNVCGQSRRR</sequence>
<evidence type="ECO:0000256" key="1">
    <source>
        <dbReference type="ARBA" id="ARBA00022801"/>
    </source>
</evidence>
<comment type="caution">
    <text evidence="4">The sequence shown here is derived from an EMBL/GenBank/DDBJ whole genome shotgun (WGS) entry which is preliminary data.</text>
</comment>
<accession>A0ABR1PAT3</accession>
<feature type="region of interest" description="Disordered" evidence="2">
    <location>
        <begin position="342"/>
        <end position="365"/>
    </location>
</feature>
<keyword evidence="1" id="KW-0378">Hydrolase</keyword>
<dbReference type="Gene3D" id="3.40.50.1110">
    <property type="entry name" value="SGNH hydrolase"/>
    <property type="match status" value="1"/>
</dbReference>
<dbReference type="PANTHER" id="PTHR45648">
    <property type="entry name" value="GDSL LIPASE/ACYLHYDROLASE FAMILY PROTEIN (AFU_ORTHOLOGUE AFUA_4G14700)"/>
    <property type="match status" value="1"/>
</dbReference>
<protein>
    <recommendedName>
        <fullName evidence="3">DUF8035 domain-containing protein</fullName>
    </recommendedName>
</protein>
<evidence type="ECO:0000313" key="4">
    <source>
        <dbReference type="EMBL" id="KAK7731161.1"/>
    </source>
</evidence>
<feature type="compositionally biased region" description="Basic and acidic residues" evidence="2">
    <location>
        <begin position="119"/>
        <end position="150"/>
    </location>
</feature>
<dbReference type="InterPro" id="IPR001087">
    <property type="entry name" value="GDSL"/>
</dbReference>
<evidence type="ECO:0000313" key="5">
    <source>
        <dbReference type="Proteomes" id="UP001430848"/>
    </source>
</evidence>
<dbReference type="Pfam" id="PF00657">
    <property type="entry name" value="Lipase_GDSL"/>
    <property type="match status" value="1"/>
</dbReference>
<feature type="compositionally biased region" description="Basic and acidic residues" evidence="2">
    <location>
        <begin position="83"/>
        <end position="98"/>
    </location>
</feature>
<feature type="compositionally biased region" description="Low complexity" evidence="2">
    <location>
        <begin position="228"/>
        <end position="253"/>
    </location>
</feature>
<reference evidence="4 5" key="1">
    <citation type="submission" date="2024-02" db="EMBL/GenBank/DDBJ databases">
        <title>De novo assembly and annotation of 12 fungi associated with fruit tree decline syndrome in Ontario, Canada.</title>
        <authorList>
            <person name="Sulman M."/>
            <person name="Ellouze W."/>
            <person name="Ilyukhin E."/>
        </authorList>
    </citation>
    <scope>NUCLEOTIDE SEQUENCE [LARGE SCALE GENOMIC DNA]</scope>
    <source>
        <strain evidence="4 5">M169</strain>
    </source>
</reference>
<dbReference type="Proteomes" id="UP001430848">
    <property type="component" value="Unassembled WGS sequence"/>
</dbReference>
<dbReference type="Pfam" id="PF26118">
    <property type="entry name" value="DUF8035"/>
    <property type="match status" value="1"/>
</dbReference>
<name>A0ABR1PAT3_DIAER</name>
<feature type="compositionally biased region" description="Pro residues" evidence="2">
    <location>
        <begin position="151"/>
        <end position="166"/>
    </location>
</feature>
<feature type="region of interest" description="Disordered" evidence="2">
    <location>
        <begin position="20"/>
        <end position="53"/>
    </location>
</feature>
<dbReference type="EMBL" id="JAKNSF020000023">
    <property type="protein sequence ID" value="KAK7731161.1"/>
    <property type="molecule type" value="Genomic_DNA"/>
</dbReference>